<reference evidence="1 2" key="1">
    <citation type="journal article" date="2015" name="Nature">
        <title>rRNA introns, odd ribosomes, and small enigmatic genomes across a large radiation of phyla.</title>
        <authorList>
            <person name="Brown C.T."/>
            <person name="Hug L.A."/>
            <person name="Thomas B.C."/>
            <person name="Sharon I."/>
            <person name="Castelle C.J."/>
            <person name="Singh A."/>
            <person name="Wilkins M.J."/>
            <person name="Williams K.H."/>
            <person name="Banfield J.F."/>
        </authorList>
    </citation>
    <scope>NUCLEOTIDE SEQUENCE [LARGE SCALE GENOMIC DNA]</scope>
</reference>
<proteinExistence type="predicted"/>
<name>A0A0G0D8D8_9BACT</name>
<organism evidence="1 2">
    <name type="scientific">Candidatus Magasanikbacteria bacterium GW2011_GWC2_34_16</name>
    <dbReference type="NCBI Taxonomy" id="1619045"/>
    <lineage>
        <taxon>Bacteria</taxon>
        <taxon>Candidatus Magasanikiibacteriota</taxon>
    </lineage>
</organism>
<evidence type="ECO:0000313" key="2">
    <source>
        <dbReference type="Proteomes" id="UP000034927"/>
    </source>
</evidence>
<dbReference type="InterPro" id="IPR043129">
    <property type="entry name" value="ATPase_NBD"/>
</dbReference>
<dbReference type="PANTHER" id="PTHR32432">
    <property type="entry name" value="CELL DIVISION PROTEIN FTSA-RELATED"/>
    <property type="match status" value="1"/>
</dbReference>
<gene>
    <name evidence="1" type="ORF">UR53_C0001G0040</name>
</gene>
<dbReference type="AlphaFoldDB" id="A0A0G0D8D8"/>
<protein>
    <submittedName>
        <fullName evidence="1">Type IV pilus assembly protein PilM</fullName>
    </submittedName>
</protein>
<dbReference type="Proteomes" id="UP000034927">
    <property type="component" value="Unassembled WGS sequence"/>
</dbReference>
<dbReference type="Gene3D" id="3.30.420.40">
    <property type="match status" value="2"/>
</dbReference>
<comment type="caution">
    <text evidence="1">The sequence shown here is derived from an EMBL/GenBank/DDBJ whole genome shotgun (WGS) entry which is preliminary data.</text>
</comment>
<dbReference type="PIRSF" id="PIRSF019169">
    <property type="entry name" value="PilM"/>
    <property type="match status" value="1"/>
</dbReference>
<dbReference type="PANTHER" id="PTHR32432:SF3">
    <property type="entry name" value="ETHANOLAMINE UTILIZATION PROTEIN EUTJ"/>
    <property type="match status" value="1"/>
</dbReference>
<sequence length="364" mass="40321">MFLSNPFADAFGLDIGDLSIKLLQLKRQPFTGKQSTLLVKELRTILLPPGYIVNGEIQQPEMVRKKILHILGKDEGKYKPITIPWVVTALPEPKSFLKLITIDAPEKDLTNDDILFQAKKHLPFDLEEAHIDWQIVKTDVPNSNVSKVLIGAVPKTIADSYIYLLASVGLQPITLEVEALAIARAMITANKDYTGEARAILDLGATRSSLVIYDHGSVQFSMNLNFSGELITTGLIQALKIDYAAAETLKIKEGIIYNKTHPKYLKIMTGLADRLVDELKIALSFYQNHFPDPNPITHITLCGGVAGLKNLDTTISRKLKISAHPGNAWKNLFWKKTINDEEKNKGLGLATVIGLAIHAAKEPW</sequence>
<dbReference type="SUPFAM" id="SSF53067">
    <property type="entry name" value="Actin-like ATPase domain"/>
    <property type="match status" value="2"/>
</dbReference>
<dbReference type="InterPro" id="IPR050696">
    <property type="entry name" value="FtsA/MreB"/>
</dbReference>
<dbReference type="Gene3D" id="3.30.1490.300">
    <property type="match status" value="1"/>
</dbReference>
<dbReference type="NCBIfam" id="TIGR01175">
    <property type="entry name" value="pilM"/>
    <property type="match status" value="1"/>
</dbReference>
<dbReference type="Pfam" id="PF11104">
    <property type="entry name" value="PilM_2"/>
    <property type="match status" value="1"/>
</dbReference>
<accession>A0A0G0D8D8</accession>
<dbReference type="EMBL" id="LBPO01000001">
    <property type="protein sequence ID" value="KKP59540.1"/>
    <property type="molecule type" value="Genomic_DNA"/>
</dbReference>
<evidence type="ECO:0000313" key="1">
    <source>
        <dbReference type="EMBL" id="KKP59540.1"/>
    </source>
</evidence>
<dbReference type="CDD" id="cd24049">
    <property type="entry name" value="ASKHA_NBD_PilM"/>
    <property type="match status" value="1"/>
</dbReference>
<dbReference type="InterPro" id="IPR005883">
    <property type="entry name" value="PilM"/>
</dbReference>